<evidence type="ECO:0000256" key="1">
    <source>
        <dbReference type="ARBA" id="ARBA00011900"/>
    </source>
</evidence>
<dbReference type="Proteomes" id="UP000182827">
    <property type="component" value="Unassembled WGS sequence"/>
</dbReference>
<dbReference type="SUPFAM" id="SSF53335">
    <property type="entry name" value="S-adenosyl-L-methionine-dependent methyltransferases"/>
    <property type="match status" value="1"/>
</dbReference>
<dbReference type="GO" id="GO:0032259">
    <property type="term" value="P:methylation"/>
    <property type="evidence" value="ECO:0007669"/>
    <property type="project" value="UniProtKB-KW"/>
</dbReference>
<comment type="catalytic activity">
    <reaction evidence="4">
        <text>a 2'-deoxyadenosine in DNA + S-adenosyl-L-methionine = an N(6)-methyl-2'-deoxyadenosine in DNA + S-adenosyl-L-homocysteine + H(+)</text>
        <dbReference type="Rhea" id="RHEA:15197"/>
        <dbReference type="Rhea" id="RHEA-COMP:12418"/>
        <dbReference type="Rhea" id="RHEA-COMP:12419"/>
        <dbReference type="ChEBI" id="CHEBI:15378"/>
        <dbReference type="ChEBI" id="CHEBI:57856"/>
        <dbReference type="ChEBI" id="CHEBI:59789"/>
        <dbReference type="ChEBI" id="CHEBI:90615"/>
        <dbReference type="ChEBI" id="CHEBI:90616"/>
        <dbReference type="EC" id="2.1.1.72"/>
    </reaction>
</comment>
<dbReference type="EMBL" id="FOZU01000030">
    <property type="protein sequence ID" value="SFT15713.1"/>
    <property type="molecule type" value="Genomic_DNA"/>
</dbReference>
<keyword evidence="3" id="KW-0808">Transferase</keyword>
<sequence length="331" mass="37533">MNTSNIKKYAPQARNDFIAAMRKQAAKYGITADSILPAEQKGGLLLIGDQVFPLSVMKPRDKLIKRIQTSSFEQTIDYIAYSWFNRLCAIRYMECKGLLDHGRRVLSSADGSAGLPQILEECLDIELPGLNTSRVAELKLDGNKDEELYRELLLAQCHALNQVMPLLFEQVSDESELLLPDNLTKTDSLIRDLVSSIPEEDWSDVQIIGWLYQFYISEKKDQVIGKVVKSEDIPAATQLFTPNWIVKYLVQNSVGRLWMMAQPDSTLASEWEYYIQPAEQSDEVNAQLKQLIDVRISEDGDTLNPESITVLDPACGKRYIHTFNNTSYMLV</sequence>
<organism evidence="5 6">
    <name type="scientific">Acinetobacter bohemicus</name>
    <dbReference type="NCBI Taxonomy" id="1435036"/>
    <lineage>
        <taxon>Bacteria</taxon>
        <taxon>Pseudomonadati</taxon>
        <taxon>Pseudomonadota</taxon>
        <taxon>Gammaproteobacteria</taxon>
        <taxon>Moraxellales</taxon>
        <taxon>Moraxellaceae</taxon>
        <taxon>Acinetobacter</taxon>
    </lineage>
</organism>
<evidence type="ECO:0000256" key="2">
    <source>
        <dbReference type="ARBA" id="ARBA00022603"/>
    </source>
</evidence>
<evidence type="ECO:0000313" key="6">
    <source>
        <dbReference type="Proteomes" id="UP000182827"/>
    </source>
</evidence>
<protein>
    <recommendedName>
        <fullName evidence="1">site-specific DNA-methyltransferase (adenine-specific)</fullName>
        <ecNumber evidence="1">2.1.1.72</ecNumber>
    </recommendedName>
</protein>
<keyword evidence="2" id="KW-0489">Methyltransferase</keyword>
<dbReference type="InterPro" id="IPR050953">
    <property type="entry name" value="N4_N6_ade-DNA_methylase"/>
</dbReference>
<dbReference type="GO" id="GO:0009007">
    <property type="term" value="F:site-specific DNA-methyltransferase (adenine-specific) activity"/>
    <property type="evidence" value="ECO:0007669"/>
    <property type="project" value="UniProtKB-EC"/>
</dbReference>
<evidence type="ECO:0000313" key="5">
    <source>
        <dbReference type="EMBL" id="SFT15713.1"/>
    </source>
</evidence>
<keyword evidence="6" id="KW-1185">Reference proteome</keyword>
<evidence type="ECO:0000256" key="4">
    <source>
        <dbReference type="ARBA" id="ARBA00047942"/>
    </source>
</evidence>
<dbReference type="PANTHER" id="PTHR33841:SF1">
    <property type="entry name" value="DNA METHYLTRANSFERASE A"/>
    <property type="match status" value="1"/>
</dbReference>
<dbReference type="AlphaFoldDB" id="A0A1I6VPQ4"/>
<name>A0A1I6VPQ4_9GAMM</name>
<accession>A0A1I6VPQ4</accession>
<reference evidence="6" key="1">
    <citation type="submission" date="2016-10" db="EMBL/GenBank/DDBJ databases">
        <authorList>
            <person name="Varghese N."/>
            <person name="Submissions S."/>
        </authorList>
    </citation>
    <scope>NUCLEOTIDE SEQUENCE [LARGE SCALE GENOMIC DNA]</scope>
    <source>
        <strain evidence="6">ANC 5076</strain>
    </source>
</reference>
<evidence type="ECO:0000256" key="3">
    <source>
        <dbReference type="ARBA" id="ARBA00022679"/>
    </source>
</evidence>
<proteinExistence type="predicted"/>
<dbReference type="EC" id="2.1.1.72" evidence="1"/>
<gene>
    <name evidence="5" type="ORF">SAMN05444586_103018</name>
</gene>
<dbReference type="PANTHER" id="PTHR33841">
    <property type="entry name" value="DNA METHYLTRANSFERASE YEEA-RELATED"/>
    <property type="match status" value="1"/>
</dbReference>
<dbReference type="InterPro" id="IPR029063">
    <property type="entry name" value="SAM-dependent_MTases_sf"/>
</dbReference>